<accession>A0A382MPQ4</accession>
<proteinExistence type="predicted"/>
<sequence length="234" mass="25577">MLSTVITAFSIALASGLLMSVWVVKDQARASFTGVDSGFDGVFGARGSKLQLVLNSIFHLEASPGNLSWVQYERIAADRRVATAVPIAVGDNYHGYRLVGVTTNLFDVEYREGKKYGVRAGYLFNPSKKQAVVGSFAAERLKLKVGDTFHPYHGLIFEKNKQHAETYVVSGVMEPSNTPADRVIWIPIAGLQNMAGHNAETATDVSAVLVKLRGKRSGMMMNQEFNLQGDVMTF</sequence>
<name>A0A382MPQ4_9ZZZZ</name>
<reference evidence="2" key="1">
    <citation type="submission" date="2018-05" db="EMBL/GenBank/DDBJ databases">
        <authorList>
            <person name="Lanie J.A."/>
            <person name="Ng W.-L."/>
            <person name="Kazmierczak K.M."/>
            <person name="Andrzejewski T.M."/>
            <person name="Davidsen T.M."/>
            <person name="Wayne K.J."/>
            <person name="Tettelin H."/>
            <person name="Glass J.I."/>
            <person name="Rusch D."/>
            <person name="Podicherti R."/>
            <person name="Tsui H.-C.T."/>
            <person name="Winkler M.E."/>
        </authorList>
    </citation>
    <scope>NUCLEOTIDE SEQUENCE</scope>
</reference>
<feature type="domain" description="MacB-like periplasmic core" evidence="1">
    <location>
        <begin position="4"/>
        <end position="214"/>
    </location>
</feature>
<dbReference type="PANTHER" id="PTHR43738">
    <property type="entry name" value="ABC TRANSPORTER, MEMBRANE PROTEIN"/>
    <property type="match status" value="1"/>
</dbReference>
<protein>
    <recommendedName>
        <fullName evidence="1">MacB-like periplasmic core domain-containing protein</fullName>
    </recommendedName>
</protein>
<organism evidence="2">
    <name type="scientific">marine metagenome</name>
    <dbReference type="NCBI Taxonomy" id="408172"/>
    <lineage>
        <taxon>unclassified sequences</taxon>
        <taxon>metagenomes</taxon>
        <taxon>ecological metagenomes</taxon>
    </lineage>
</organism>
<evidence type="ECO:0000313" key="2">
    <source>
        <dbReference type="EMBL" id="SVC49767.1"/>
    </source>
</evidence>
<dbReference type="InterPro" id="IPR025857">
    <property type="entry name" value="MacB_PCD"/>
</dbReference>
<dbReference type="Pfam" id="PF12704">
    <property type="entry name" value="MacB_PCD"/>
    <property type="match status" value="1"/>
</dbReference>
<evidence type="ECO:0000259" key="1">
    <source>
        <dbReference type="Pfam" id="PF12704"/>
    </source>
</evidence>
<dbReference type="PANTHER" id="PTHR43738:SF2">
    <property type="entry name" value="ABC TRANSPORTER PERMEASE"/>
    <property type="match status" value="1"/>
</dbReference>
<dbReference type="EMBL" id="UINC01094489">
    <property type="protein sequence ID" value="SVC49767.1"/>
    <property type="molecule type" value="Genomic_DNA"/>
</dbReference>
<dbReference type="AlphaFoldDB" id="A0A382MPQ4"/>
<dbReference type="InterPro" id="IPR051125">
    <property type="entry name" value="ABC-4/HrtB_transporter"/>
</dbReference>
<gene>
    <name evidence="2" type="ORF">METZ01_LOCUS302621</name>
</gene>
<feature type="non-terminal residue" evidence="2">
    <location>
        <position position="234"/>
    </location>
</feature>